<proteinExistence type="inferred from homology"/>
<evidence type="ECO:0000256" key="2">
    <source>
        <dbReference type="ARBA" id="ARBA00038160"/>
    </source>
</evidence>
<organism evidence="4 5">
    <name type="scientific">Cyclotella cryptica</name>
    <dbReference type="NCBI Taxonomy" id="29204"/>
    <lineage>
        <taxon>Eukaryota</taxon>
        <taxon>Sar</taxon>
        <taxon>Stramenopiles</taxon>
        <taxon>Ochrophyta</taxon>
        <taxon>Bacillariophyta</taxon>
        <taxon>Coscinodiscophyceae</taxon>
        <taxon>Thalassiosirophycidae</taxon>
        <taxon>Stephanodiscales</taxon>
        <taxon>Stephanodiscaceae</taxon>
        <taxon>Cyclotella</taxon>
    </lineage>
</organism>
<feature type="compositionally biased region" description="Polar residues" evidence="3">
    <location>
        <begin position="136"/>
        <end position="151"/>
    </location>
</feature>
<accession>A0ABD3Q3W4</accession>
<dbReference type="InterPro" id="IPR016193">
    <property type="entry name" value="Cytidine_deaminase-like"/>
</dbReference>
<reference evidence="4 5" key="1">
    <citation type="journal article" date="2020" name="G3 (Bethesda)">
        <title>Improved Reference Genome for Cyclotella cryptica CCMP332, a Model for Cell Wall Morphogenesis, Salinity Adaptation, and Lipid Production in Diatoms (Bacillariophyta).</title>
        <authorList>
            <person name="Roberts W.R."/>
            <person name="Downey K.M."/>
            <person name="Ruck E.C."/>
            <person name="Traller J.C."/>
            <person name="Alverson A.J."/>
        </authorList>
    </citation>
    <scope>NUCLEOTIDE SEQUENCE [LARGE SCALE GENOMIC DNA]</scope>
    <source>
        <strain evidence="4 5">CCMP332</strain>
    </source>
</reference>
<feature type="region of interest" description="Disordered" evidence="3">
    <location>
        <begin position="134"/>
        <end position="170"/>
    </location>
</feature>
<dbReference type="AlphaFoldDB" id="A0ABD3Q3W4"/>
<evidence type="ECO:0000256" key="3">
    <source>
        <dbReference type="SAM" id="MobiDB-lite"/>
    </source>
</evidence>
<sequence>MTTRSISLEMKPDWFIEIHQPKEDPRLPARIDCYILVNVDPKCCGPLARELNAILPLRSTIHCIDAKCDSSELVANAKNDQQQFPITDHLKRIRRRPTNANETVPEIKADTTEVQCAQNNTTNAVTMLSEKKEGNDNTFTVNSGSIGSSPLENARKRSKTDDKCSNNNSKQKVAPWSLDLLVGSVDAVDNVLHHASELRSNKKAHPHDRILTLESILAKHDLSTNCLVRRSLPGRPAESKEELQQWNSTLWPTLFFEKKTVQFKEEELLLTPEETAIMMKGMQAAVEDAHIGRQQWKEYASNCCQGKRKTFEYKNIHGVIVMNPKSASVVSRASDERYLQCQPMSSDDIDTSRRSSFPDETNPLCTSTILAIQGVSRAERRNAMGHGMESDEFKRGQYLCTGYDVYLTKEPSAYEAMALVHSRVRRVVFGIADKEMGGLGGVADSIDDGFKGGIHCLPGTNHRYRAFRLNECHSNATDDDDTESRKRLIESLRILHSD</sequence>
<dbReference type="Proteomes" id="UP001516023">
    <property type="component" value="Unassembled WGS sequence"/>
</dbReference>
<feature type="compositionally biased region" description="Basic and acidic residues" evidence="3">
    <location>
        <begin position="153"/>
        <end position="164"/>
    </location>
</feature>
<evidence type="ECO:0000313" key="5">
    <source>
        <dbReference type="Proteomes" id="UP001516023"/>
    </source>
</evidence>
<dbReference type="GO" id="GO:0008033">
    <property type="term" value="P:tRNA processing"/>
    <property type="evidence" value="ECO:0007669"/>
    <property type="project" value="UniProtKB-KW"/>
</dbReference>
<comment type="caution">
    <text evidence="4">The sequence shown here is derived from an EMBL/GenBank/DDBJ whole genome shotgun (WGS) entry which is preliminary data.</text>
</comment>
<protein>
    <submittedName>
        <fullName evidence="4">Uncharacterized protein</fullName>
    </submittedName>
</protein>
<dbReference type="PANTHER" id="PTHR11079:SF156">
    <property type="entry name" value="INACTIVE TRNA-SPECIFIC ADENOSINE DEAMINASE-LIKE PROTEIN 3-RELATED"/>
    <property type="match status" value="1"/>
</dbReference>
<dbReference type="SUPFAM" id="SSF53927">
    <property type="entry name" value="Cytidine deaminase-like"/>
    <property type="match status" value="1"/>
</dbReference>
<keyword evidence="5" id="KW-1185">Reference proteome</keyword>
<dbReference type="PANTHER" id="PTHR11079">
    <property type="entry name" value="CYTOSINE DEAMINASE FAMILY MEMBER"/>
    <property type="match status" value="1"/>
</dbReference>
<dbReference type="Gene3D" id="3.40.140.10">
    <property type="entry name" value="Cytidine Deaminase, domain 2"/>
    <property type="match status" value="1"/>
</dbReference>
<dbReference type="EMBL" id="JABMIG020000075">
    <property type="protein sequence ID" value="KAL3795027.1"/>
    <property type="molecule type" value="Genomic_DNA"/>
</dbReference>
<keyword evidence="1" id="KW-0819">tRNA processing</keyword>
<name>A0ABD3Q3W4_9STRA</name>
<evidence type="ECO:0000256" key="1">
    <source>
        <dbReference type="ARBA" id="ARBA00022694"/>
    </source>
</evidence>
<comment type="similarity">
    <text evidence="2">Belongs to the cytidine and deoxycytidylate deaminase family. ADAT3 subfamily.</text>
</comment>
<gene>
    <name evidence="4" type="ORF">HJC23_006348</name>
</gene>
<evidence type="ECO:0000313" key="4">
    <source>
        <dbReference type="EMBL" id="KAL3795027.1"/>
    </source>
</evidence>